<organism evidence="2 3">
    <name type="scientific">Talaromyces rugulosus</name>
    <name type="common">Penicillium rugulosum</name>
    <dbReference type="NCBI Taxonomy" id="121627"/>
    <lineage>
        <taxon>Eukaryota</taxon>
        <taxon>Fungi</taxon>
        <taxon>Dikarya</taxon>
        <taxon>Ascomycota</taxon>
        <taxon>Pezizomycotina</taxon>
        <taxon>Eurotiomycetes</taxon>
        <taxon>Eurotiomycetidae</taxon>
        <taxon>Eurotiales</taxon>
        <taxon>Trichocomaceae</taxon>
        <taxon>Talaromyces</taxon>
        <taxon>Talaromyces sect. Islandici</taxon>
    </lineage>
</organism>
<dbReference type="GeneID" id="55987599"/>
<reference evidence="3" key="1">
    <citation type="submission" date="2020-06" db="EMBL/GenBank/DDBJ databases">
        <title>A chromosome-scale genome assembly of Talaromyces rugulosus W13939.</title>
        <authorList>
            <person name="Wang B."/>
            <person name="Guo L."/>
            <person name="Ye K."/>
            <person name="Wang L."/>
        </authorList>
    </citation>
    <scope>NUCLEOTIDE SEQUENCE [LARGE SCALE GENOMIC DNA]</scope>
    <source>
        <strain evidence="3">W13939</strain>
    </source>
</reference>
<dbReference type="KEGG" id="trg:TRUGW13939_00082"/>
<evidence type="ECO:0000313" key="3">
    <source>
        <dbReference type="Proteomes" id="UP000509510"/>
    </source>
</evidence>
<dbReference type="AlphaFoldDB" id="A0A7H8QHK6"/>
<accession>A0A7H8QHK6</accession>
<name>A0A7H8QHK6_TALRU</name>
<keyword evidence="3" id="KW-1185">Reference proteome</keyword>
<feature type="region of interest" description="Disordered" evidence="1">
    <location>
        <begin position="1"/>
        <end position="28"/>
    </location>
</feature>
<dbReference type="OrthoDB" id="4498107at2759"/>
<evidence type="ECO:0000313" key="2">
    <source>
        <dbReference type="EMBL" id="QKX53011.1"/>
    </source>
</evidence>
<proteinExistence type="predicted"/>
<sequence>MDVYRWNRGPKPKHHLSDTEGDLAGRPRGRKAEKGYLLHLKADNHTIGYEIPSATKSTIALDISESTGHYAPIPAPDHHGPNFEKGPLQAEIRGRAHSVHGPIFHHRLQSRYKIIPEKWTPQMDAEYHEYKRLSNAERVHKKAIGEANRDLPADDREKAIIEAISHAKAAENQGKLTAQARLGFAQKYPQSYLKNGIGSHKEEIENREKSIKRLAERRKVLNDILYRWVLADFEGWK</sequence>
<dbReference type="Proteomes" id="UP000509510">
    <property type="component" value="Chromosome I"/>
</dbReference>
<dbReference type="RefSeq" id="XP_035339190.1">
    <property type="nucleotide sequence ID" value="XM_035483297.1"/>
</dbReference>
<evidence type="ECO:0000256" key="1">
    <source>
        <dbReference type="SAM" id="MobiDB-lite"/>
    </source>
</evidence>
<dbReference type="EMBL" id="CP055898">
    <property type="protein sequence ID" value="QKX53011.1"/>
    <property type="molecule type" value="Genomic_DNA"/>
</dbReference>
<protein>
    <submittedName>
        <fullName evidence="2">Uncharacterized protein</fullName>
    </submittedName>
</protein>
<gene>
    <name evidence="2" type="ORF">TRUGW13939_00082</name>
</gene>